<dbReference type="NCBIfam" id="TIGR01145">
    <property type="entry name" value="ATP_synt_delta"/>
    <property type="match status" value="1"/>
</dbReference>
<dbReference type="Proteomes" id="UP000652995">
    <property type="component" value="Unassembled WGS sequence"/>
</dbReference>
<keyword evidence="10" id="KW-0378">Hydrolase</keyword>
<dbReference type="Gene3D" id="1.10.520.20">
    <property type="entry name" value="N-terminal domain of the delta subunit of the F1F0-ATP synthase"/>
    <property type="match status" value="1"/>
</dbReference>
<name>A0A240C834_9STAP</name>
<dbReference type="SUPFAM" id="SSF47928">
    <property type="entry name" value="N-terminal domain of the delta subunit of the F1F0-ATP synthase"/>
    <property type="match status" value="1"/>
</dbReference>
<dbReference type="Proteomes" id="UP000243706">
    <property type="component" value="Chromosome 1"/>
</dbReference>
<reference evidence="9" key="1">
    <citation type="journal article" date="2014" name="Int. J. Syst. Evol. Microbiol.">
        <title>Complete genome of a new Firmicutes species belonging to the dominant human colonic microbiota ('Ruminococcus bicirculans') reveals two chromosomes and a selective capacity to utilize plant glucans.</title>
        <authorList>
            <consortium name="NISC Comparative Sequencing Program"/>
            <person name="Wegmann U."/>
            <person name="Louis P."/>
            <person name="Goesmann A."/>
            <person name="Henrissat B."/>
            <person name="Duncan S.H."/>
            <person name="Flint H.J."/>
        </authorList>
    </citation>
    <scope>NUCLEOTIDE SEQUENCE</scope>
    <source>
        <strain evidence="9">CCM 4175</strain>
    </source>
</reference>
<evidence type="ECO:0000256" key="3">
    <source>
        <dbReference type="ARBA" id="ARBA00022781"/>
    </source>
</evidence>
<evidence type="ECO:0000313" key="10">
    <source>
        <dbReference type="EMBL" id="SNW03443.1"/>
    </source>
</evidence>
<dbReference type="GO" id="GO:0046933">
    <property type="term" value="F:proton-transporting ATP synthase activity, rotational mechanism"/>
    <property type="evidence" value="ECO:0007669"/>
    <property type="project" value="UniProtKB-UniRule"/>
</dbReference>
<dbReference type="InterPro" id="IPR000711">
    <property type="entry name" value="ATPase_OSCP/dsu"/>
</dbReference>
<dbReference type="OrthoDB" id="9802471at2"/>
<evidence type="ECO:0000256" key="5">
    <source>
        <dbReference type="ARBA" id="ARBA00023136"/>
    </source>
</evidence>
<dbReference type="InterPro" id="IPR026015">
    <property type="entry name" value="ATP_synth_OSCP/delta_N_sf"/>
</dbReference>
<organism evidence="10 11">
    <name type="scientific">Staphylococcus muscae</name>
    <dbReference type="NCBI Taxonomy" id="1294"/>
    <lineage>
        <taxon>Bacteria</taxon>
        <taxon>Bacillati</taxon>
        <taxon>Bacillota</taxon>
        <taxon>Bacilli</taxon>
        <taxon>Bacillales</taxon>
        <taxon>Staphylococcaceae</taxon>
        <taxon>Staphylococcus</taxon>
    </lineage>
</organism>
<accession>A0A240C834</accession>
<keyword evidence="6 8" id="KW-0139">CF(1)</keyword>
<evidence type="ECO:0000256" key="7">
    <source>
        <dbReference type="ARBA" id="ARBA00023310"/>
    </source>
</evidence>
<comment type="subcellular location">
    <subcellularLocation>
        <location evidence="8">Cell membrane</location>
        <topology evidence="8">Peripheral membrane protein</topology>
    </subcellularLocation>
    <subcellularLocation>
        <location evidence="1">Membrane</location>
    </subcellularLocation>
</comment>
<evidence type="ECO:0000256" key="1">
    <source>
        <dbReference type="ARBA" id="ARBA00004370"/>
    </source>
</evidence>
<keyword evidence="2 8" id="KW-0813">Transport</keyword>
<dbReference type="InterPro" id="IPR020781">
    <property type="entry name" value="ATPase_OSCP/d_CS"/>
</dbReference>
<comment type="similarity">
    <text evidence="8">Belongs to the ATPase delta chain family.</text>
</comment>
<dbReference type="EMBL" id="LT906464">
    <property type="protein sequence ID" value="SNW03443.1"/>
    <property type="molecule type" value="Genomic_DNA"/>
</dbReference>
<dbReference type="GO" id="GO:0016787">
    <property type="term" value="F:hydrolase activity"/>
    <property type="evidence" value="ECO:0007669"/>
    <property type="project" value="UniProtKB-KW"/>
</dbReference>
<dbReference type="PANTHER" id="PTHR11910">
    <property type="entry name" value="ATP SYNTHASE DELTA CHAIN"/>
    <property type="match status" value="1"/>
</dbReference>
<dbReference type="EMBL" id="BMCB01000008">
    <property type="protein sequence ID" value="GGA91814.1"/>
    <property type="molecule type" value="Genomic_DNA"/>
</dbReference>
<keyword evidence="12" id="KW-1185">Reference proteome</keyword>
<keyword evidence="7 8" id="KW-0066">ATP synthesis</keyword>
<comment type="function">
    <text evidence="8">This protein is part of the stalk that links CF(0) to CF(1). It either transmits conformational changes from CF(0) to CF(1) or is implicated in proton conduction.</text>
</comment>
<evidence type="ECO:0000313" key="9">
    <source>
        <dbReference type="EMBL" id="GGA91814.1"/>
    </source>
</evidence>
<evidence type="ECO:0000313" key="12">
    <source>
        <dbReference type="Proteomes" id="UP000652995"/>
    </source>
</evidence>
<reference evidence="9" key="4">
    <citation type="submission" date="2024-05" db="EMBL/GenBank/DDBJ databases">
        <authorList>
            <person name="Sun Q."/>
            <person name="Sedlacek I."/>
        </authorList>
    </citation>
    <scope>NUCLEOTIDE SEQUENCE</scope>
    <source>
        <strain evidence="9">CCM 4175</strain>
    </source>
</reference>
<keyword evidence="3 8" id="KW-0375">Hydrogen ion transport</keyword>
<dbReference type="NCBIfam" id="NF004399">
    <property type="entry name" value="PRK05758.1-1"/>
    <property type="match status" value="1"/>
</dbReference>
<evidence type="ECO:0000256" key="2">
    <source>
        <dbReference type="ARBA" id="ARBA00022448"/>
    </source>
</evidence>
<evidence type="ECO:0000256" key="6">
    <source>
        <dbReference type="ARBA" id="ARBA00023196"/>
    </source>
</evidence>
<dbReference type="Pfam" id="PF00213">
    <property type="entry name" value="OSCP"/>
    <property type="match status" value="1"/>
</dbReference>
<dbReference type="KEGG" id="smus:C7J88_04790"/>
<reference evidence="12" key="3">
    <citation type="journal article" date="2019" name="Int. J. Syst. Evol. Microbiol.">
        <title>The Global Catalogue of Microorganisms (GCM) 10K type strain sequencing project: providing services to taxonomists for standard genome sequencing and annotation.</title>
        <authorList>
            <consortium name="The Broad Institute Genomics Platform"/>
            <consortium name="The Broad Institute Genome Sequencing Center for Infectious Disease"/>
            <person name="Wu L."/>
            <person name="Ma J."/>
        </authorList>
    </citation>
    <scope>NUCLEOTIDE SEQUENCE [LARGE SCALE GENOMIC DNA]</scope>
    <source>
        <strain evidence="12">CCM 4175</strain>
    </source>
</reference>
<dbReference type="HAMAP" id="MF_01416">
    <property type="entry name" value="ATP_synth_delta_bact"/>
    <property type="match status" value="1"/>
</dbReference>
<evidence type="ECO:0000256" key="8">
    <source>
        <dbReference type="HAMAP-Rule" id="MF_01416"/>
    </source>
</evidence>
<keyword evidence="5 8" id="KW-0472">Membrane</keyword>
<evidence type="ECO:0000256" key="4">
    <source>
        <dbReference type="ARBA" id="ARBA00023065"/>
    </source>
</evidence>
<dbReference type="AlphaFoldDB" id="A0A240C834"/>
<dbReference type="GO" id="GO:0045259">
    <property type="term" value="C:proton-transporting ATP synthase complex"/>
    <property type="evidence" value="ECO:0007669"/>
    <property type="project" value="UniProtKB-KW"/>
</dbReference>
<protein>
    <recommendedName>
        <fullName evidence="8">ATP synthase subunit delta</fullName>
    </recommendedName>
    <alternativeName>
        <fullName evidence="8">ATP synthase F(1) sector subunit delta</fullName>
    </alternativeName>
    <alternativeName>
        <fullName evidence="8">F-type ATPase subunit delta</fullName>
        <shortName evidence="8">F-ATPase subunit delta</shortName>
    </alternativeName>
</protein>
<proteinExistence type="inferred from homology"/>
<dbReference type="PROSITE" id="PS00389">
    <property type="entry name" value="ATPASE_DELTA"/>
    <property type="match status" value="1"/>
</dbReference>
<comment type="function">
    <text evidence="8">F(1)F(0) ATP synthase produces ATP from ADP in the presence of a proton or sodium gradient. F-type ATPases consist of two structural domains, F(1) containing the extramembraneous catalytic core and F(0) containing the membrane proton channel, linked together by a central stalk and a peripheral stalk. During catalysis, ATP synthesis in the catalytic domain of F(1) is coupled via a rotary mechanism of the central stalk subunits to proton translocation.</text>
</comment>
<dbReference type="PRINTS" id="PR00125">
    <property type="entry name" value="ATPASEDELTA"/>
</dbReference>
<keyword evidence="8" id="KW-1003">Cell membrane</keyword>
<keyword evidence="4 8" id="KW-0406">Ion transport</keyword>
<reference evidence="10 11" key="2">
    <citation type="submission" date="2017-06" db="EMBL/GenBank/DDBJ databases">
        <authorList>
            <consortium name="Pathogen Informatics"/>
        </authorList>
    </citation>
    <scope>NUCLEOTIDE SEQUENCE [LARGE SCALE GENOMIC DNA]</scope>
    <source>
        <strain evidence="10 11">NCTC13833</strain>
    </source>
</reference>
<evidence type="ECO:0000313" key="11">
    <source>
        <dbReference type="Proteomes" id="UP000243706"/>
    </source>
</evidence>
<dbReference type="RefSeq" id="WP_095117511.1">
    <property type="nucleotide sequence ID" value="NZ_BMCB01000008.1"/>
</dbReference>
<sequence length="179" mass="20192">MANVAQKYAQALFDVALKAEVLSQVYSELTEIHTAIQNQKSDLATMDYEPKITANERRQLVDNVFNGVHPYLLNTLKVIATQRNFRLLPEIYRAFEESYYAFHGLADAYVESAASLSEEELEQVKQALLVRTGLKDLNLHTTVNEALIGGVRVKIGTKVYDGSIQNDLNQLVKQFSRVN</sequence>
<gene>
    <name evidence="8 10" type="primary">atpH</name>
    <name evidence="9" type="ORF">GCM10007183_14960</name>
    <name evidence="10" type="ORF">SAMEA4412661_01624</name>
</gene>
<dbReference type="GO" id="GO:0005886">
    <property type="term" value="C:plasma membrane"/>
    <property type="evidence" value="ECO:0007669"/>
    <property type="project" value="UniProtKB-SubCell"/>
</dbReference>